<dbReference type="PROSITE" id="PS01131">
    <property type="entry name" value="RRNA_A_DIMETH"/>
    <property type="match status" value="1"/>
</dbReference>
<comment type="caution">
    <text evidence="10">The sequence shown here is derived from an EMBL/GenBank/DDBJ whole genome shotgun (WGS) entry which is preliminary data.</text>
</comment>
<evidence type="ECO:0000256" key="1">
    <source>
        <dbReference type="ARBA" id="ARBA00022490"/>
    </source>
</evidence>
<dbReference type="FunFam" id="3.40.50.150:FF:000023">
    <property type="entry name" value="Ribosomal RNA small subunit methyltransferase A"/>
    <property type="match status" value="1"/>
</dbReference>
<dbReference type="Pfam" id="PF00398">
    <property type="entry name" value="RrnaAD"/>
    <property type="match status" value="1"/>
</dbReference>
<comment type="similarity">
    <text evidence="7">Belongs to the class I-like SAM-binding methyltransferase superfamily. rRNA adenine N(6)-methyltransferase family. RsmA subfamily.</text>
</comment>
<dbReference type="STRING" id="1802214.A2908_02390"/>
<evidence type="ECO:0000256" key="7">
    <source>
        <dbReference type="HAMAP-Rule" id="MF_00607"/>
    </source>
</evidence>
<organism evidence="10 11">
    <name type="scientific">Candidatus Staskawiczbacteria bacterium RIFCSPLOWO2_01_FULL_38_12b</name>
    <dbReference type="NCBI Taxonomy" id="1802214"/>
    <lineage>
        <taxon>Bacteria</taxon>
        <taxon>Candidatus Staskawicziibacteriota</taxon>
    </lineage>
</organism>
<comment type="function">
    <text evidence="7">Specifically dimethylates two adjacent adenosines (A1518 and A1519) in the loop of a conserved hairpin near the 3'-end of 16S rRNA in the 30S particle. May play a critical role in biogenesis of 30S subunits.</text>
</comment>
<feature type="binding site" evidence="7 8">
    <location>
        <position position="100"/>
    </location>
    <ligand>
        <name>S-adenosyl-L-methionine</name>
        <dbReference type="ChEBI" id="CHEBI:59789"/>
    </ligand>
</feature>
<dbReference type="InterPro" id="IPR020598">
    <property type="entry name" value="rRNA_Ade_methylase_Trfase_N"/>
</dbReference>
<keyword evidence="1 7" id="KW-0963">Cytoplasm</keyword>
<feature type="binding site" evidence="7 8">
    <location>
        <position position="27"/>
    </location>
    <ligand>
        <name>S-adenosyl-L-methionine</name>
        <dbReference type="ChEBI" id="CHEBI:59789"/>
    </ligand>
</feature>
<dbReference type="InterPro" id="IPR001737">
    <property type="entry name" value="KsgA/Erm"/>
</dbReference>
<dbReference type="GO" id="GO:0003723">
    <property type="term" value="F:RNA binding"/>
    <property type="evidence" value="ECO:0007669"/>
    <property type="project" value="UniProtKB-UniRule"/>
</dbReference>
<comment type="subcellular location">
    <subcellularLocation>
        <location evidence="7">Cytoplasm</location>
    </subcellularLocation>
</comment>
<dbReference type="SUPFAM" id="SSF53335">
    <property type="entry name" value="S-adenosyl-L-methionine-dependent methyltransferases"/>
    <property type="match status" value="1"/>
</dbReference>
<gene>
    <name evidence="7" type="primary">rsmA</name>
    <name evidence="7" type="synonym">ksgA</name>
    <name evidence="10" type="ORF">A2908_02390</name>
</gene>
<dbReference type="EC" id="2.1.1.182" evidence="7"/>
<keyword evidence="6 7" id="KW-0694">RNA-binding</keyword>
<feature type="binding site" evidence="7 8">
    <location>
        <position position="116"/>
    </location>
    <ligand>
        <name>S-adenosyl-L-methionine</name>
        <dbReference type="ChEBI" id="CHEBI:59789"/>
    </ligand>
</feature>
<evidence type="ECO:0000313" key="11">
    <source>
        <dbReference type="Proteomes" id="UP000176774"/>
    </source>
</evidence>
<proteinExistence type="inferred from homology"/>
<evidence type="ECO:0000313" key="10">
    <source>
        <dbReference type="EMBL" id="OGZ71898.1"/>
    </source>
</evidence>
<dbReference type="NCBIfam" id="TIGR00755">
    <property type="entry name" value="ksgA"/>
    <property type="match status" value="1"/>
</dbReference>
<evidence type="ECO:0000256" key="4">
    <source>
        <dbReference type="ARBA" id="ARBA00022679"/>
    </source>
</evidence>
<comment type="catalytic activity">
    <reaction evidence="7">
        <text>adenosine(1518)/adenosine(1519) in 16S rRNA + 4 S-adenosyl-L-methionine = N(6)-dimethyladenosine(1518)/N(6)-dimethyladenosine(1519) in 16S rRNA + 4 S-adenosyl-L-homocysteine + 4 H(+)</text>
        <dbReference type="Rhea" id="RHEA:19609"/>
        <dbReference type="Rhea" id="RHEA-COMP:10232"/>
        <dbReference type="Rhea" id="RHEA-COMP:10233"/>
        <dbReference type="ChEBI" id="CHEBI:15378"/>
        <dbReference type="ChEBI" id="CHEBI:57856"/>
        <dbReference type="ChEBI" id="CHEBI:59789"/>
        <dbReference type="ChEBI" id="CHEBI:74411"/>
        <dbReference type="ChEBI" id="CHEBI:74493"/>
        <dbReference type="EC" id="2.1.1.182"/>
    </reaction>
</comment>
<sequence>MNLFSVTEIKAILEKYNTHPSKTMGQNFLIDKTALHKVIEAADIRGNDTVVEIGPGMGTLTLELAKKAKKVIAIEKDRAMVEMLQETLKTHTTVKIIQGDGLRYECNLKKYKVVANIPYYITSPIIRKFLEAKYPPETMVLMVQKEVAQRITASPPHMSILAASVQFYAKAQIISYVSKGCFWPAPNVDSAIIKIVPHQDKPTIPTDDFFIVVKAGFSHPRKQLINNLSVSLKKNKKEVQAWLSKNNINPLQRAETLNVQDWINLTKSL</sequence>
<protein>
    <recommendedName>
        <fullName evidence="7">Ribosomal RNA small subunit methyltransferase A</fullName>
        <ecNumber evidence="7">2.1.1.182</ecNumber>
    </recommendedName>
    <alternativeName>
        <fullName evidence="7">16S rRNA (adenine(1518)-N(6)/adenine(1519)-N(6))-dimethyltransferase</fullName>
    </alternativeName>
    <alternativeName>
        <fullName evidence="7">16S rRNA dimethyladenosine transferase</fullName>
    </alternativeName>
    <alternativeName>
        <fullName evidence="7">16S rRNA dimethylase</fullName>
    </alternativeName>
    <alternativeName>
        <fullName evidence="7">S-adenosylmethionine-6-N', N'-adenosyl(rRNA) dimethyltransferase</fullName>
    </alternativeName>
</protein>
<evidence type="ECO:0000256" key="3">
    <source>
        <dbReference type="ARBA" id="ARBA00022603"/>
    </source>
</evidence>
<dbReference type="AlphaFoldDB" id="A0A1G2ICI1"/>
<keyword evidence="3 7" id="KW-0489">Methyltransferase</keyword>
<dbReference type="GO" id="GO:0052908">
    <property type="term" value="F:16S rRNA (adenine(1518)-N(6)/adenine(1519)-N(6))-dimethyltransferase activity"/>
    <property type="evidence" value="ECO:0007669"/>
    <property type="project" value="UniProtKB-EC"/>
</dbReference>
<dbReference type="InterPro" id="IPR029063">
    <property type="entry name" value="SAM-dependent_MTases_sf"/>
</dbReference>
<keyword evidence="2 7" id="KW-0698">rRNA processing</keyword>
<evidence type="ECO:0000256" key="5">
    <source>
        <dbReference type="ARBA" id="ARBA00022691"/>
    </source>
</evidence>
<evidence type="ECO:0000259" key="9">
    <source>
        <dbReference type="SMART" id="SM00650"/>
    </source>
</evidence>
<dbReference type="HAMAP" id="MF_00607">
    <property type="entry name" value="16SrRNA_methyltr_A"/>
    <property type="match status" value="1"/>
</dbReference>
<dbReference type="EMBL" id="MHPA01000033">
    <property type="protein sequence ID" value="OGZ71898.1"/>
    <property type="molecule type" value="Genomic_DNA"/>
</dbReference>
<dbReference type="PANTHER" id="PTHR11727:SF7">
    <property type="entry name" value="DIMETHYLADENOSINE TRANSFERASE-RELATED"/>
    <property type="match status" value="1"/>
</dbReference>
<feature type="binding site" evidence="7 8">
    <location>
        <position position="54"/>
    </location>
    <ligand>
        <name>S-adenosyl-L-methionine</name>
        <dbReference type="ChEBI" id="CHEBI:59789"/>
    </ligand>
</feature>
<keyword evidence="5 7" id="KW-0949">S-adenosyl-L-methionine</keyword>
<dbReference type="CDD" id="cd02440">
    <property type="entry name" value="AdoMet_MTases"/>
    <property type="match status" value="1"/>
</dbReference>
<dbReference type="Gene3D" id="1.10.8.100">
    <property type="entry name" value="Ribosomal RNA adenine dimethylase-like, domain 2"/>
    <property type="match status" value="1"/>
</dbReference>
<dbReference type="PROSITE" id="PS51689">
    <property type="entry name" value="SAM_RNA_A_N6_MT"/>
    <property type="match status" value="1"/>
</dbReference>
<dbReference type="InterPro" id="IPR023165">
    <property type="entry name" value="rRNA_Ade_diMease-like_C"/>
</dbReference>
<name>A0A1G2ICI1_9BACT</name>
<feature type="binding site" evidence="7 8">
    <location>
        <position position="75"/>
    </location>
    <ligand>
        <name>S-adenosyl-L-methionine</name>
        <dbReference type="ChEBI" id="CHEBI:59789"/>
    </ligand>
</feature>
<dbReference type="PANTHER" id="PTHR11727">
    <property type="entry name" value="DIMETHYLADENOSINE TRANSFERASE"/>
    <property type="match status" value="1"/>
</dbReference>
<dbReference type="SMART" id="SM00650">
    <property type="entry name" value="rADc"/>
    <property type="match status" value="1"/>
</dbReference>
<keyword evidence="4 7" id="KW-0808">Transferase</keyword>
<feature type="binding site" evidence="7 8">
    <location>
        <position position="29"/>
    </location>
    <ligand>
        <name>S-adenosyl-L-methionine</name>
        <dbReference type="ChEBI" id="CHEBI:59789"/>
    </ligand>
</feature>
<evidence type="ECO:0000256" key="6">
    <source>
        <dbReference type="ARBA" id="ARBA00022884"/>
    </source>
</evidence>
<dbReference type="Proteomes" id="UP000176774">
    <property type="component" value="Unassembled WGS sequence"/>
</dbReference>
<dbReference type="GO" id="GO:0005829">
    <property type="term" value="C:cytosol"/>
    <property type="evidence" value="ECO:0007669"/>
    <property type="project" value="TreeGrafter"/>
</dbReference>
<reference evidence="10 11" key="1">
    <citation type="journal article" date="2016" name="Nat. Commun.">
        <title>Thousands of microbial genomes shed light on interconnected biogeochemical processes in an aquifer system.</title>
        <authorList>
            <person name="Anantharaman K."/>
            <person name="Brown C.T."/>
            <person name="Hug L.A."/>
            <person name="Sharon I."/>
            <person name="Castelle C.J."/>
            <person name="Probst A.J."/>
            <person name="Thomas B.C."/>
            <person name="Singh A."/>
            <person name="Wilkins M.J."/>
            <person name="Karaoz U."/>
            <person name="Brodie E.L."/>
            <person name="Williams K.H."/>
            <person name="Hubbard S.S."/>
            <person name="Banfield J.F."/>
        </authorList>
    </citation>
    <scope>NUCLEOTIDE SEQUENCE [LARGE SCALE GENOMIC DNA]</scope>
</reference>
<dbReference type="InterPro" id="IPR011530">
    <property type="entry name" value="rRNA_adenine_dimethylase"/>
</dbReference>
<evidence type="ECO:0000256" key="8">
    <source>
        <dbReference type="PROSITE-ProRule" id="PRU01026"/>
    </source>
</evidence>
<accession>A0A1G2ICI1</accession>
<feature type="domain" description="Ribosomal RNA adenine methylase transferase N-terminal" evidence="9">
    <location>
        <begin position="34"/>
        <end position="199"/>
    </location>
</feature>
<evidence type="ECO:0000256" key="2">
    <source>
        <dbReference type="ARBA" id="ARBA00022552"/>
    </source>
</evidence>
<dbReference type="InterPro" id="IPR020596">
    <property type="entry name" value="rRNA_Ade_Mease_Trfase_CS"/>
</dbReference>
<dbReference type="Gene3D" id="3.40.50.150">
    <property type="entry name" value="Vaccinia Virus protein VP39"/>
    <property type="match status" value="1"/>
</dbReference>